<dbReference type="RefSeq" id="WP_235292682.1">
    <property type="nucleotide sequence ID" value="NZ_BSOH01000023.1"/>
</dbReference>
<dbReference type="InterPro" id="IPR011013">
    <property type="entry name" value="Gal_mutarotase_sf_dom"/>
</dbReference>
<dbReference type="PANTHER" id="PTHR46017:SF1">
    <property type="entry name" value="ALPHA-MANNOSIDASE 2C1"/>
    <property type="match status" value="1"/>
</dbReference>
<evidence type="ECO:0000259" key="2">
    <source>
        <dbReference type="Pfam" id="PF01074"/>
    </source>
</evidence>
<dbReference type="GO" id="GO:0006013">
    <property type="term" value="P:mannose metabolic process"/>
    <property type="evidence" value="ECO:0007669"/>
    <property type="project" value="InterPro"/>
</dbReference>
<dbReference type="GO" id="GO:0004559">
    <property type="term" value="F:alpha-mannosidase activity"/>
    <property type="evidence" value="ECO:0007669"/>
    <property type="project" value="InterPro"/>
</dbReference>
<organism evidence="4 5">
    <name type="scientific">Portibacter lacus</name>
    <dbReference type="NCBI Taxonomy" id="1099794"/>
    <lineage>
        <taxon>Bacteria</taxon>
        <taxon>Pseudomonadati</taxon>
        <taxon>Bacteroidota</taxon>
        <taxon>Saprospiria</taxon>
        <taxon>Saprospirales</taxon>
        <taxon>Haliscomenobacteraceae</taxon>
        <taxon>Portibacter</taxon>
    </lineage>
</organism>
<comment type="caution">
    <text evidence="4">The sequence shown here is derived from an EMBL/GenBank/DDBJ whole genome shotgun (WGS) entry which is preliminary data.</text>
</comment>
<name>A0AA37WHF5_9BACT</name>
<protein>
    <recommendedName>
        <fullName evidence="6">Glycosyl hydrolase family 38</fullName>
    </recommendedName>
</protein>
<dbReference type="Proteomes" id="UP001156666">
    <property type="component" value="Unassembled WGS sequence"/>
</dbReference>
<dbReference type="SUPFAM" id="SSF88713">
    <property type="entry name" value="Glycoside hydrolase/deacetylase"/>
    <property type="match status" value="1"/>
</dbReference>
<accession>A0AA37WHF5</accession>
<dbReference type="SUPFAM" id="SSF74650">
    <property type="entry name" value="Galactose mutarotase-like"/>
    <property type="match status" value="1"/>
</dbReference>
<dbReference type="Pfam" id="PF07748">
    <property type="entry name" value="Glyco_hydro_38C"/>
    <property type="match status" value="1"/>
</dbReference>
<feature type="domain" description="Glycoside hydrolase family 38 N-terminal" evidence="2">
    <location>
        <begin position="297"/>
        <end position="582"/>
    </location>
</feature>
<dbReference type="InterPro" id="IPR027291">
    <property type="entry name" value="Glyco_hydro_38_N_sf"/>
</dbReference>
<dbReference type="Gene3D" id="2.70.98.30">
    <property type="entry name" value="Golgi alpha-mannosidase II, domain 4"/>
    <property type="match status" value="1"/>
</dbReference>
<gene>
    <name evidence="4" type="ORF">GCM10007940_33510</name>
</gene>
<dbReference type="InterPro" id="IPR000602">
    <property type="entry name" value="Glyco_hydro_38_N"/>
</dbReference>
<keyword evidence="5" id="KW-1185">Reference proteome</keyword>
<feature type="signal peptide" evidence="1">
    <location>
        <begin position="1"/>
        <end position="24"/>
    </location>
</feature>
<dbReference type="CDD" id="cd10791">
    <property type="entry name" value="GH38N_AMII_like_1"/>
    <property type="match status" value="1"/>
</dbReference>
<dbReference type="InterPro" id="IPR011330">
    <property type="entry name" value="Glyco_hydro/deAcase_b/a-brl"/>
</dbReference>
<feature type="chain" id="PRO_5041339479" description="Glycosyl hydrolase family 38" evidence="1">
    <location>
        <begin position="25"/>
        <end position="1111"/>
    </location>
</feature>
<feature type="domain" description="Glycosyl hydrolase family 38 C-terminal" evidence="3">
    <location>
        <begin position="774"/>
        <end position="934"/>
    </location>
</feature>
<dbReference type="GO" id="GO:0030246">
    <property type="term" value="F:carbohydrate binding"/>
    <property type="evidence" value="ECO:0007669"/>
    <property type="project" value="InterPro"/>
</dbReference>
<dbReference type="InterPro" id="IPR011682">
    <property type="entry name" value="Glyco_hydro_38_C"/>
</dbReference>
<reference evidence="4" key="2">
    <citation type="submission" date="2023-01" db="EMBL/GenBank/DDBJ databases">
        <title>Draft genome sequence of Portibacter lacus strain NBRC 108769.</title>
        <authorList>
            <person name="Sun Q."/>
            <person name="Mori K."/>
        </authorList>
    </citation>
    <scope>NUCLEOTIDE SEQUENCE</scope>
    <source>
        <strain evidence="4">NBRC 108769</strain>
    </source>
</reference>
<sequence>MYKTKIYTASAVLLFLLLSLPVSSQQTIEIENEWPVRSETYYQGFLTPNEGERLDFLQNLQDESVALLVRANDGKKYLSFSGEPVVETEEEYLTFVWEMALAARSGDAKKTPFFDLYVNSEKKYSFPVFTDPEPSDWIIKLDDGSELAFVRSFKDDKKGDLFGFMFLTIKSGDYPVGERLSIKIQGSKSASQDWYMAFQNVVKKELTAEILPAIKNTKNGLKQPLEIKYNHLGKKTNCLISIDGKDEKSYPIKAGGNEFTLELEPVEEARNIKLSFAVDGETSDFHLRQKPVRNFEVYFLPHSHIDIGFTHLQHEVEEMQWRNFEEGIALAEKTKDYPEASRYKWNSEIMWAVDSYLKTATPEKKEKFIEAVKKGWIGLDALYGSELTGLQRDEELLHIADAANSLESNYGIKLTSGMITDVPGYSWGIHTALFENDIKYFSIGPNHMPHLANGGYQVGNTINEWGDIPFYWVSPSGEDKILFWMSTHGYSWFHDWLLGTLDKSGGTPILKFLNELEDEGYPYDIVQLRYTMGDNAGPDQGMPDFIKNWNETYAYPKFRIATTSEMFKDFEAKYGDKLPTYSGDLTPYWEDGAASSATETGLNRNTADKLIQAEALWAMSEEASEFPVEVSDEAWRNVLLFSEHTWGAISSKSDPDSDFTKDQWKVKQSFALTADSLAVQLLTSQVEEGNISDFYVTNTSSWKRSGLITLPNWDENYVLTHNGIRVMSQFLTDGSLVFIARGVPAYETRLYEVSYSPPSNERMTKYFVRKDIDIKFDKNGNLSTLRLRNRNHNFIDSTSQFGFNEYWYTGLNAENPQRSSNVTIDTLHKGPIFDEYMITSTAPGAESLSRRIRVVHMLGQIDIENTVDKKKIVENENVRYAFPFSVPNAKTKIDQAFFILEPDENQLAGANKNFYCPQRFVDFSNDEYGVILANLDVPLVEFGGMIGQEWMQDMNKRKWRTEHEMSTLLFSWVMNNTWFVNYKGHQEGPITSRYSIKPYQKWSDADRKKFGMEQSQPLIVSYADLGQFSNKPLVNISGSNDVIVTSFKPSRDQKGWVIKLLNATDKKSIINLGIDEKYAVYKSNNKEANGEKVSGDLSLKPWEFLIIKVQN</sequence>
<dbReference type="Pfam" id="PF01074">
    <property type="entry name" value="Glyco_hydro_38N"/>
    <property type="match status" value="1"/>
</dbReference>
<evidence type="ECO:0000313" key="5">
    <source>
        <dbReference type="Proteomes" id="UP001156666"/>
    </source>
</evidence>
<proteinExistence type="predicted"/>
<dbReference type="PANTHER" id="PTHR46017">
    <property type="entry name" value="ALPHA-MANNOSIDASE 2C1"/>
    <property type="match status" value="1"/>
</dbReference>
<dbReference type="EMBL" id="BSOH01000023">
    <property type="protein sequence ID" value="GLR18735.1"/>
    <property type="molecule type" value="Genomic_DNA"/>
</dbReference>
<dbReference type="AlphaFoldDB" id="A0AA37WHF5"/>
<evidence type="ECO:0000256" key="1">
    <source>
        <dbReference type="SAM" id="SignalP"/>
    </source>
</evidence>
<dbReference type="GO" id="GO:0009313">
    <property type="term" value="P:oligosaccharide catabolic process"/>
    <property type="evidence" value="ECO:0007669"/>
    <property type="project" value="TreeGrafter"/>
</dbReference>
<evidence type="ECO:0000313" key="4">
    <source>
        <dbReference type="EMBL" id="GLR18735.1"/>
    </source>
</evidence>
<evidence type="ECO:0000259" key="3">
    <source>
        <dbReference type="Pfam" id="PF07748"/>
    </source>
</evidence>
<evidence type="ECO:0008006" key="6">
    <source>
        <dbReference type="Google" id="ProtNLM"/>
    </source>
</evidence>
<keyword evidence="1" id="KW-0732">Signal</keyword>
<dbReference type="Gene3D" id="3.20.110.10">
    <property type="entry name" value="Glycoside hydrolase 38, N terminal domain"/>
    <property type="match status" value="1"/>
</dbReference>
<reference evidence="4" key="1">
    <citation type="journal article" date="2014" name="Int. J. Syst. Evol. Microbiol.">
        <title>Complete genome sequence of Corynebacterium casei LMG S-19264T (=DSM 44701T), isolated from a smear-ripened cheese.</title>
        <authorList>
            <consortium name="US DOE Joint Genome Institute (JGI-PGF)"/>
            <person name="Walter F."/>
            <person name="Albersmeier A."/>
            <person name="Kalinowski J."/>
            <person name="Ruckert C."/>
        </authorList>
    </citation>
    <scope>NUCLEOTIDE SEQUENCE</scope>
    <source>
        <strain evidence="4">NBRC 108769</strain>
    </source>
</reference>